<reference evidence="3" key="2">
    <citation type="journal article" date="2021" name="Genome Biol. Evol.">
        <title>Developing a high-quality reference genome for a parasitic bivalve with doubly uniparental inheritance (Bivalvia: Unionida).</title>
        <authorList>
            <person name="Smith C.H."/>
        </authorList>
    </citation>
    <scope>NUCLEOTIDE SEQUENCE</scope>
    <source>
        <strain evidence="3">CHS0354</strain>
        <tissue evidence="3">Mantle</tissue>
    </source>
</reference>
<sequence length="198" mass="21574">MSANVSTNKVPSVTPSFRVYTKFYSNSSRNVLVKKASVGTKLHWTIEGPSEYHLMPLNCKAFSGSTAGGDLYKDIIIDGCSANYDLVGDFSVAGPGELATSLFAFRFFNSNYVTFQCVVRVCPANSDICDFDCPSTIRMKRDSRPTADDPSIQQQSVITHLSIVPPDVELKPLLDVSSVTSLGPSIFTLVFITVIQVL</sequence>
<evidence type="ECO:0000259" key="2">
    <source>
        <dbReference type="PROSITE" id="PS51034"/>
    </source>
</evidence>
<dbReference type="PROSITE" id="PS51034">
    <property type="entry name" value="ZP_2"/>
    <property type="match status" value="1"/>
</dbReference>
<gene>
    <name evidence="3" type="ORF">CHS0354_009410</name>
</gene>
<dbReference type="EMBL" id="JAEAOA010000609">
    <property type="protein sequence ID" value="KAK3603427.1"/>
    <property type="molecule type" value="Genomic_DNA"/>
</dbReference>
<dbReference type="InterPro" id="IPR042235">
    <property type="entry name" value="ZP-C_dom"/>
</dbReference>
<accession>A0AAE0T430</accession>
<evidence type="ECO:0000313" key="4">
    <source>
        <dbReference type="Proteomes" id="UP001195483"/>
    </source>
</evidence>
<dbReference type="InterPro" id="IPR055355">
    <property type="entry name" value="ZP-C"/>
</dbReference>
<keyword evidence="1" id="KW-1015">Disulfide bond</keyword>
<evidence type="ECO:0000313" key="3">
    <source>
        <dbReference type="EMBL" id="KAK3603427.1"/>
    </source>
</evidence>
<dbReference type="Pfam" id="PF00100">
    <property type="entry name" value="Zona_pellucida"/>
    <property type="match status" value="1"/>
</dbReference>
<reference evidence="3" key="3">
    <citation type="submission" date="2023-05" db="EMBL/GenBank/DDBJ databases">
        <authorList>
            <person name="Smith C.H."/>
        </authorList>
    </citation>
    <scope>NUCLEOTIDE SEQUENCE</scope>
    <source>
        <strain evidence="3">CHS0354</strain>
        <tissue evidence="3">Mantle</tissue>
    </source>
</reference>
<dbReference type="AlphaFoldDB" id="A0AAE0T430"/>
<organism evidence="3 4">
    <name type="scientific">Potamilus streckersoni</name>
    <dbReference type="NCBI Taxonomy" id="2493646"/>
    <lineage>
        <taxon>Eukaryota</taxon>
        <taxon>Metazoa</taxon>
        <taxon>Spiralia</taxon>
        <taxon>Lophotrochozoa</taxon>
        <taxon>Mollusca</taxon>
        <taxon>Bivalvia</taxon>
        <taxon>Autobranchia</taxon>
        <taxon>Heteroconchia</taxon>
        <taxon>Palaeoheterodonta</taxon>
        <taxon>Unionida</taxon>
        <taxon>Unionoidea</taxon>
        <taxon>Unionidae</taxon>
        <taxon>Ambleminae</taxon>
        <taxon>Lampsilini</taxon>
        <taxon>Potamilus</taxon>
    </lineage>
</organism>
<reference evidence="3" key="1">
    <citation type="journal article" date="2021" name="Genome Biol. Evol.">
        <title>A High-Quality Reference Genome for a Parasitic Bivalve with Doubly Uniparental Inheritance (Bivalvia: Unionida).</title>
        <authorList>
            <person name="Smith C.H."/>
        </authorList>
    </citation>
    <scope>NUCLEOTIDE SEQUENCE</scope>
    <source>
        <strain evidence="3">CHS0354</strain>
    </source>
</reference>
<evidence type="ECO:0000256" key="1">
    <source>
        <dbReference type="ARBA" id="ARBA00023157"/>
    </source>
</evidence>
<comment type="caution">
    <text evidence="3">The sequence shown here is derived from an EMBL/GenBank/DDBJ whole genome shotgun (WGS) entry which is preliminary data.</text>
</comment>
<dbReference type="Proteomes" id="UP001195483">
    <property type="component" value="Unassembled WGS sequence"/>
</dbReference>
<dbReference type="Gene3D" id="2.60.40.4100">
    <property type="entry name" value="Zona pellucida, ZP-C domain"/>
    <property type="match status" value="1"/>
</dbReference>
<feature type="domain" description="ZP" evidence="2">
    <location>
        <begin position="1"/>
        <end position="136"/>
    </location>
</feature>
<name>A0AAE0T430_9BIVA</name>
<protein>
    <recommendedName>
        <fullName evidence="2">ZP domain-containing protein</fullName>
    </recommendedName>
</protein>
<keyword evidence="4" id="KW-1185">Reference proteome</keyword>
<proteinExistence type="predicted"/>
<dbReference type="InterPro" id="IPR001507">
    <property type="entry name" value="ZP_dom"/>
</dbReference>